<feature type="domain" description="R3H" evidence="8">
    <location>
        <begin position="166"/>
        <end position="232"/>
    </location>
</feature>
<organism evidence="9 10">
    <name type="scientific">Candidatus Amunia macphersoniae</name>
    <dbReference type="NCBI Taxonomy" id="3127014"/>
    <lineage>
        <taxon>Bacteria</taxon>
        <taxon>Bacillati</taxon>
        <taxon>Candidatus Dormiibacterota</taxon>
        <taxon>Candidatus Dormibacteria</taxon>
        <taxon>Candidatus Aeolococcales</taxon>
        <taxon>Candidatus Aeolococcaceae</taxon>
        <taxon>Candidatus Amunia</taxon>
    </lineage>
</organism>
<dbReference type="GO" id="GO:0003723">
    <property type="term" value="F:RNA binding"/>
    <property type="evidence" value="ECO:0007669"/>
    <property type="project" value="UniProtKB-UniRule"/>
</dbReference>
<dbReference type="HAMAP" id="MF_00867">
    <property type="entry name" value="KhpB"/>
    <property type="match status" value="1"/>
</dbReference>
<dbReference type="GO" id="GO:0071555">
    <property type="term" value="P:cell wall organization"/>
    <property type="evidence" value="ECO:0007669"/>
    <property type="project" value="UniProtKB-KW"/>
</dbReference>
<evidence type="ECO:0000313" key="9">
    <source>
        <dbReference type="EMBL" id="MBJ7609822.1"/>
    </source>
</evidence>
<dbReference type="Gene3D" id="3.30.300.20">
    <property type="match status" value="1"/>
</dbReference>
<comment type="caution">
    <text evidence="9">The sequence shown here is derived from an EMBL/GenBank/DDBJ whole genome shotgun (WGS) entry which is preliminary data.</text>
</comment>
<comment type="similarity">
    <text evidence="6">Belongs to the KhpB RNA-binding protein family.</text>
</comment>
<keyword evidence="3 6" id="KW-0133">Cell shape</keyword>
<dbReference type="InterPro" id="IPR015946">
    <property type="entry name" value="KH_dom-like_a/b"/>
</dbReference>
<dbReference type="NCBIfam" id="NF041568">
    <property type="entry name" value="Jag_EloR"/>
    <property type="match status" value="1"/>
</dbReference>
<dbReference type="Proteomes" id="UP000614410">
    <property type="component" value="Unassembled WGS sequence"/>
</dbReference>
<feature type="region of interest" description="Disordered" evidence="7">
    <location>
        <begin position="210"/>
        <end position="249"/>
    </location>
</feature>
<dbReference type="Gene3D" id="3.30.30.80">
    <property type="entry name" value="probable RNA-binding protein from clostridium symbiosum atcc 14940"/>
    <property type="match status" value="1"/>
</dbReference>
<dbReference type="SUPFAM" id="SSF82708">
    <property type="entry name" value="R3H domain"/>
    <property type="match status" value="1"/>
</dbReference>
<dbReference type="CDD" id="cd02644">
    <property type="entry name" value="R3H_jag"/>
    <property type="match status" value="1"/>
</dbReference>
<keyword evidence="1 6" id="KW-0963">Cytoplasm</keyword>
<dbReference type="InterPro" id="IPR038008">
    <property type="entry name" value="Jag_KH"/>
</dbReference>
<comment type="function">
    <text evidence="6">A probable RNA chaperone. Forms a complex with KhpA which binds to cellular RNA and controls its expression. Plays a role in peptidoglycan (PG) homeostasis and cell length regulation.</text>
</comment>
<reference evidence="9 10" key="1">
    <citation type="submission" date="2020-10" db="EMBL/GenBank/DDBJ databases">
        <title>Ca. Dormibacterota MAGs.</title>
        <authorList>
            <person name="Montgomery K."/>
        </authorList>
    </citation>
    <scope>NUCLEOTIDE SEQUENCE [LARGE SCALE GENOMIC DNA]</scope>
    <source>
        <strain evidence="9">Mitchell_Peninsula_5</strain>
    </source>
</reference>
<comment type="subunit">
    <text evidence="6">Forms a complex with KhpA.</text>
</comment>
<dbReference type="PANTHER" id="PTHR35800:SF1">
    <property type="entry name" value="RNA-BINDING PROTEIN KHPB"/>
    <property type="match status" value="1"/>
</dbReference>
<dbReference type="GO" id="GO:0008360">
    <property type="term" value="P:regulation of cell shape"/>
    <property type="evidence" value="ECO:0007669"/>
    <property type="project" value="UniProtKB-KW"/>
</dbReference>
<comment type="domain">
    <text evidence="6">Has an N-terminal Jag-N domain and 2 RNA-binding domains (KH and R3H).</text>
</comment>
<dbReference type="InterPro" id="IPR036867">
    <property type="entry name" value="R3H_dom_sf"/>
</dbReference>
<evidence type="ECO:0000256" key="5">
    <source>
        <dbReference type="ARBA" id="ARBA00023316"/>
    </source>
</evidence>
<dbReference type="InterPro" id="IPR034079">
    <property type="entry name" value="R3H_KhpB"/>
</dbReference>
<dbReference type="InterPro" id="IPR032782">
    <property type="entry name" value="KhpB_N"/>
</dbReference>
<comment type="subcellular location">
    <subcellularLocation>
        <location evidence="6">Cytoplasm</location>
    </subcellularLocation>
</comment>
<keyword evidence="5 6" id="KW-0961">Cell wall biogenesis/degradation</keyword>
<evidence type="ECO:0000256" key="7">
    <source>
        <dbReference type="SAM" id="MobiDB-lite"/>
    </source>
</evidence>
<dbReference type="SMART" id="SM00393">
    <property type="entry name" value="R3H"/>
    <property type="match status" value="1"/>
</dbReference>
<feature type="compositionally biased region" description="Low complexity" evidence="7">
    <location>
        <begin position="1"/>
        <end position="23"/>
    </location>
</feature>
<accession>A0A934KLD1</accession>
<dbReference type="SMART" id="SM01245">
    <property type="entry name" value="Jag_N"/>
    <property type="match status" value="1"/>
</dbReference>
<dbReference type="AlphaFoldDB" id="A0A934KLD1"/>
<dbReference type="Pfam" id="PF01424">
    <property type="entry name" value="R3H"/>
    <property type="match status" value="1"/>
</dbReference>
<protein>
    <recommendedName>
        <fullName evidence="6">RNA-binding protein KhpB</fullName>
    </recommendedName>
    <alternativeName>
        <fullName evidence="6">RNA-binding protein EloR</fullName>
    </alternativeName>
</protein>
<dbReference type="PROSITE" id="PS51061">
    <property type="entry name" value="R3H"/>
    <property type="match status" value="1"/>
</dbReference>
<gene>
    <name evidence="6" type="primary">khpB</name>
    <name evidence="6" type="synonym">eloR</name>
    <name evidence="9" type="ORF">JF887_10410</name>
</gene>
<keyword evidence="2 6" id="KW-0694">RNA-binding</keyword>
<dbReference type="GO" id="GO:0009252">
    <property type="term" value="P:peptidoglycan biosynthetic process"/>
    <property type="evidence" value="ECO:0007669"/>
    <property type="project" value="UniProtKB-UniRule"/>
</dbReference>
<comment type="caution">
    <text evidence="6">Lacks conserved residue(s) required for the propagation of feature annotation.</text>
</comment>
<dbReference type="GO" id="GO:0005737">
    <property type="term" value="C:cytoplasm"/>
    <property type="evidence" value="ECO:0007669"/>
    <property type="project" value="UniProtKB-SubCell"/>
</dbReference>
<dbReference type="InterPro" id="IPR038247">
    <property type="entry name" value="Jag_N_dom_sf"/>
</dbReference>
<name>A0A934KLD1_9BACT</name>
<dbReference type="Gene3D" id="3.30.1370.50">
    <property type="entry name" value="R3H-like domain"/>
    <property type="match status" value="1"/>
</dbReference>
<keyword evidence="4 6" id="KW-0143">Chaperone</keyword>
<dbReference type="CDD" id="cd02414">
    <property type="entry name" value="KH-II_Jag"/>
    <property type="match status" value="1"/>
</dbReference>
<evidence type="ECO:0000256" key="4">
    <source>
        <dbReference type="ARBA" id="ARBA00023186"/>
    </source>
</evidence>
<dbReference type="InterPro" id="IPR039247">
    <property type="entry name" value="KhpB"/>
</dbReference>
<dbReference type="PANTHER" id="PTHR35800">
    <property type="entry name" value="PROTEIN JAG"/>
    <property type="match status" value="1"/>
</dbReference>
<evidence type="ECO:0000256" key="3">
    <source>
        <dbReference type="ARBA" id="ARBA00022960"/>
    </source>
</evidence>
<sequence>MTETEQPTQAGQAAAPSAEGAGATVDEATSQAVARLGATRDEVVVEVLSRGGARPVPGEYLTSTQARVRVSLIDQHTARGRQLLAGLLEKMEIPARVSVRRGTSPRAGETEAPMILEVSGDDLGLLIGWRGETLRALQTTLNLMMGDEEAEGISRRLILDVERYRARREEQVRELAQRLADRVKASGERYTLDPMHAYERRIIHLTLQDDPGVRTESSGQEPARRVVIHPTGPAQGGPTARPDRGRGRW</sequence>
<dbReference type="InterPro" id="IPR001374">
    <property type="entry name" value="R3H_dom"/>
</dbReference>
<evidence type="ECO:0000256" key="2">
    <source>
        <dbReference type="ARBA" id="ARBA00022884"/>
    </source>
</evidence>
<evidence type="ECO:0000313" key="10">
    <source>
        <dbReference type="Proteomes" id="UP000614410"/>
    </source>
</evidence>
<evidence type="ECO:0000256" key="1">
    <source>
        <dbReference type="ARBA" id="ARBA00022490"/>
    </source>
</evidence>
<dbReference type="EMBL" id="JAEKNN010000052">
    <property type="protein sequence ID" value="MBJ7609822.1"/>
    <property type="molecule type" value="Genomic_DNA"/>
</dbReference>
<evidence type="ECO:0000256" key="6">
    <source>
        <dbReference type="HAMAP-Rule" id="MF_00867"/>
    </source>
</evidence>
<dbReference type="Pfam" id="PF13083">
    <property type="entry name" value="KH_KhpA-B"/>
    <property type="match status" value="1"/>
</dbReference>
<proteinExistence type="inferred from homology"/>
<evidence type="ECO:0000259" key="8">
    <source>
        <dbReference type="PROSITE" id="PS51061"/>
    </source>
</evidence>
<feature type="region of interest" description="Disordered" evidence="7">
    <location>
        <begin position="1"/>
        <end position="26"/>
    </location>
</feature>
<dbReference type="Pfam" id="PF14804">
    <property type="entry name" value="Jag_N"/>
    <property type="match status" value="1"/>
</dbReference>